<sequence length="108" mass="12137">MGAFLDGCSYKYWYVLCGNVAKLVKGENIGDLMSINSNPGAVVSGDPFSPSAPMAKKERKEKEKKIEMNDFQSDLRVNTLLVSMQMWGSFHYDDEQWMGMVSKTPAKM</sequence>
<dbReference type="Proteomes" id="UP000001631">
    <property type="component" value="Unassembled WGS sequence"/>
</dbReference>
<accession>C0ND17</accession>
<dbReference type="EMBL" id="GG663363">
    <property type="protein sequence ID" value="EEH11558.1"/>
    <property type="molecule type" value="Genomic_DNA"/>
</dbReference>
<reference evidence="2" key="1">
    <citation type="submission" date="2009-02" db="EMBL/GenBank/DDBJ databases">
        <title>The Genome Sequence of Ajellomyces capsulatus strain G186AR.</title>
        <authorList>
            <consortium name="The Broad Institute Genome Sequencing Platform"/>
            <person name="Champion M."/>
            <person name="Cuomo C."/>
            <person name="Ma L.-J."/>
            <person name="Henn M.R."/>
            <person name="Sil A."/>
            <person name="Goldman B."/>
            <person name="Young S.K."/>
            <person name="Kodira C.D."/>
            <person name="Zeng Q."/>
            <person name="Koehrsen M."/>
            <person name="Alvarado L."/>
            <person name="Berlin A."/>
            <person name="Borenstein D."/>
            <person name="Chen Z."/>
            <person name="Engels R."/>
            <person name="Freedman E."/>
            <person name="Gellesch M."/>
            <person name="Goldberg J."/>
            <person name="Griggs A."/>
            <person name="Gujja S."/>
            <person name="Heiman D."/>
            <person name="Hepburn T."/>
            <person name="Howarth C."/>
            <person name="Jen D."/>
            <person name="Larson L."/>
            <person name="Lewis B."/>
            <person name="Mehta T."/>
            <person name="Park D."/>
            <person name="Pearson M."/>
            <person name="Roberts A."/>
            <person name="Saif S."/>
            <person name="Shea T."/>
            <person name="Shenoy N."/>
            <person name="Sisk P."/>
            <person name="Stolte C."/>
            <person name="Sykes S."/>
            <person name="Walk T."/>
            <person name="White J."/>
            <person name="Yandava C."/>
            <person name="Klein B."/>
            <person name="McEwen J.G."/>
            <person name="Puccia R."/>
            <person name="Goldman G.H."/>
            <person name="Felipe M.S."/>
            <person name="Nino-Vega G."/>
            <person name="San-Blas G."/>
            <person name="Taylor J."/>
            <person name="Mendoza L."/>
            <person name="Galagan J."/>
            <person name="Nusbaum C."/>
            <person name="Birren B."/>
        </authorList>
    </citation>
    <scope>NUCLEOTIDE SEQUENCE</scope>
    <source>
        <strain evidence="2">G186AR</strain>
    </source>
</reference>
<feature type="region of interest" description="Disordered" evidence="1">
    <location>
        <begin position="44"/>
        <end position="65"/>
    </location>
</feature>
<evidence type="ECO:0000256" key="1">
    <source>
        <dbReference type="SAM" id="MobiDB-lite"/>
    </source>
</evidence>
<organism evidence="2 3">
    <name type="scientific">Ajellomyces capsulatus (strain G186AR / H82 / ATCC MYA-2454 / RMSCC 2432)</name>
    <name type="common">Darling's disease fungus</name>
    <name type="synonym">Histoplasma capsulatum</name>
    <dbReference type="NCBI Taxonomy" id="447093"/>
    <lineage>
        <taxon>Eukaryota</taxon>
        <taxon>Fungi</taxon>
        <taxon>Dikarya</taxon>
        <taxon>Ascomycota</taxon>
        <taxon>Pezizomycotina</taxon>
        <taxon>Eurotiomycetes</taxon>
        <taxon>Eurotiomycetidae</taxon>
        <taxon>Onygenales</taxon>
        <taxon>Ajellomycetaceae</taxon>
        <taxon>Histoplasma</taxon>
    </lineage>
</organism>
<evidence type="ECO:0000313" key="2">
    <source>
        <dbReference type="EMBL" id="EEH11558.1"/>
    </source>
</evidence>
<dbReference type="HOGENOM" id="CLU_2196139_0_0_1"/>
<dbReference type="GeneID" id="69034030"/>
<evidence type="ECO:0000313" key="3">
    <source>
        <dbReference type="Proteomes" id="UP000001631"/>
    </source>
</evidence>
<dbReference type="InParanoid" id="C0ND17"/>
<feature type="compositionally biased region" description="Basic and acidic residues" evidence="1">
    <location>
        <begin position="55"/>
        <end position="65"/>
    </location>
</feature>
<dbReference type="RefSeq" id="XP_045292038.1">
    <property type="nucleotide sequence ID" value="XM_045428063.1"/>
</dbReference>
<keyword evidence="3" id="KW-1185">Reference proteome</keyword>
<dbReference type="AlphaFoldDB" id="C0ND17"/>
<name>C0ND17_AJECG</name>
<gene>
    <name evidence="2" type="ORF">HCBG_01013</name>
</gene>
<protein>
    <submittedName>
        <fullName evidence="2">Uncharacterized protein</fullName>
    </submittedName>
</protein>
<proteinExistence type="predicted"/>